<proteinExistence type="inferred from homology"/>
<accession>A0A6P1MKT5</accession>
<protein>
    <submittedName>
        <fullName evidence="9">Amino acid carrier protein</fullName>
    </submittedName>
</protein>
<dbReference type="PANTHER" id="PTHR30330">
    <property type="entry name" value="AGSS FAMILY TRANSPORTER, SODIUM-ALANINE"/>
    <property type="match status" value="1"/>
</dbReference>
<evidence type="ECO:0000256" key="5">
    <source>
        <dbReference type="ARBA" id="ARBA00022692"/>
    </source>
</evidence>
<dbReference type="PANTHER" id="PTHR30330:SF3">
    <property type="entry name" value="TRANSCRIPTIONAL REGULATOR, LRP FAMILY"/>
    <property type="match status" value="1"/>
</dbReference>
<evidence type="ECO:0000313" key="10">
    <source>
        <dbReference type="Proteomes" id="UP000463883"/>
    </source>
</evidence>
<evidence type="ECO:0000256" key="2">
    <source>
        <dbReference type="ARBA" id="ARBA00009261"/>
    </source>
</evidence>
<evidence type="ECO:0000256" key="8">
    <source>
        <dbReference type="RuleBase" id="RU363064"/>
    </source>
</evidence>
<evidence type="ECO:0000256" key="4">
    <source>
        <dbReference type="ARBA" id="ARBA00022475"/>
    </source>
</evidence>
<keyword evidence="3 8" id="KW-0813">Transport</keyword>
<feature type="transmembrane region" description="Helical" evidence="8">
    <location>
        <begin position="179"/>
        <end position="203"/>
    </location>
</feature>
<feature type="transmembrane region" description="Helical" evidence="8">
    <location>
        <begin position="353"/>
        <end position="378"/>
    </location>
</feature>
<dbReference type="InterPro" id="IPR001463">
    <property type="entry name" value="Na/Ala_symport"/>
</dbReference>
<keyword evidence="4 8" id="KW-1003">Cell membrane</keyword>
<feature type="transmembrane region" description="Helical" evidence="8">
    <location>
        <begin position="152"/>
        <end position="173"/>
    </location>
</feature>
<keyword evidence="6 8" id="KW-1133">Transmembrane helix</keyword>
<keyword evidence="8" id="KW-0769">Symport</keyword>
<sequence>MCTLIDFMGSLSNWMWGPPMLALIVGGGIFLTIRLGFFQILHYPYILKQTFGTIFKKSKGQGTVSPFQAATTALASTIGASNIVGVPIAIAFGGPGAVFWMWVVSLIGCATKFSEIVLGVKYRELNEDGQYVGGPMYYLAAGIPNKTIGETLAIIFAFFTMIISAASVAAQSVSATQTVGVMGVSNITTGIILTLFVAVIVYGGITRIASVSSKLVPFMSSLYVLGALVVVLCNITALPDVLTLIFKSAFTPSATAGGLTGSSMAAAMRWGIARGTYSCEAGMGTAPVAHSAATTDHPVRQGLWGIFEITVSSLIICTMSALVVLTTGIWTQVDASLAASMPTLAFQSVFGDMIGGLMVSFSMLMFVISTIIVQVFYGEKQCEFFFGTKIAKFLKIFYVLAIFAGALGGLETVFSFLDVILGITMLPNMAGLLLMSGQVVALKKEFFSGPNYYLKDIKKH</sequence>
<feature type="transmembrane region" description="Helical" evidence="8">
    <location>
        <begin position="390"/>
        <end position="410"/>
    </location>
</feature>
<evidence type="ECO:0000313" key="9">
    <source>
        <dbReference type="EMBL" id="QHI72668.1"/>
    </source>
</evidence>
<dbReference type="AlphaFoldDB" id="A0A6P1MKT5"/>
<dbReference type="PRINTS" id="PR00175">
    <property type="entry name" value="NAALASMPORT"/>
</dbReference>
<comment type="similarity">
    <text evidence="2 8">Belongs to the alanine or glycine:cation symporter (AGCS) (TC 2.A.25) family.</text>
</comment>
<evidence type="ECO:0000256" key="7">
    <source>
        <dbReference type="ARBA" id="ARBA00023136"/>
    </source>
</evidence>
<comment type="subcellular location">
    <subcellularLocation>
        <location evidence="1 8">Cell membrane</location>
        <topology evidence="1 8">Multi-pass membrane protein</topology>
    </subcellularLocation>
</comment>
<dbReference type="GO" id="GO:0005886">
    <property type="term" value="C:plasma membrane"/>
    <property type="evidence" value="ECO:0007669"/>
    <property type="project" value="UniProtKB-SubCell"/>
</dbReference>
<dbReference type="RefSeq" id="WP_162362435.1">
    <property type="nucleotide sequence ID" value="NZ_CP047591.1"/>
</dbReference>
<feature type="transmembrane region" description="Helical" evidence="8">
    <location>
        <begin position="67"/>
        <end position="93"/>
    </location>
</feature>
<feature type="transmembrane region" description="Helical" evidence="8">
    <location>
        <begin position="416"/>
        <end position="435"/>
    </location>
</feature>
<name>A0A6P1MKT5_9FIRM</name>
<feature type="transmembrane region" description="Helical" evidence="8">
    <location>
        <begin position="215"/>
        <end position="237"/>
    </location>
</feature>
<gene>
    <name evidence="9" type="ORF">Ami3637_09895</name>
</gene>
<dbReference type="Gene3D" id="1.20.1740.10">
    <property type="entry name" value="Amino acid/polyamine transporter I"/>
    <property type="match status" value="1"/>
</dbReference>
<evidence type="ECO:0000256" key="1">
    <source>
        <dbReference type="ARBA" id="ARBA00004651"/>
    </source>
</evidence>
<keyword evidence="7 8" id="KW-0472">Membrane</keyword>
<dbReference type="Proteomes" id="UP000463883">
    <property type="component" value="Chromosome"/>
</dbReference>
<reference evidence="9 10" key="1">
    <citation type="submission" date="2020-01" db="EMBL/GenBank/DDBJ databases">
        <title>Genomic analysis of Aminipila sp. CBA3637.</title>
        <authorList>
            <person name="Kim Y.B."/>
            <person name="Roh S.W."/>
        </authorList>
    </citation>
    <scope>NUCLEOTIDE SEQUENCE [LARGE SCALE GENOMIC DNA]</scope>
    <source>
        <strain evidence="9 10">CBA3637</strain>
    </source>
</reference>
<dbReference type="Pfam" id="PF01235">
    <property type="entry name" value="Na_Ala_symp"/>
    <property type="match status" value="1"/>
</dbReference>
<dbReference type="EMBL" id="CP047591">
    <property type="protein sequence ID" value="QHI72668.1"/>
    <property type="molecule type" value="Genomic_DNA"/>
</dbReference>
<feature type="transmembrane region" description="Helical" evidence="8">
    <location>
        <begin position="20"/>
        <end position="46"/>
    </location>
</feature>
<dbReference type="GO" id="GO:0005283">
    <property type="term" value="F:amino acid:sodium symporter activity"/>
    <property type="evidence" value="ECO:0007669"/>
    <property type="project" value="InterPro"/>
</dbReference>
<dbReference type="NCBIfam" id="TIGR00835">
    <property type="entry name" value="agcS"/>
    <property type="match status" value="1"/>
</dbReference>
<keyword evidence="10" id="KW-1185">Reference proteome</keyword>
<dbReference type="KEGG" id="amic:Ami3637_09895"/>
<evidence type="ECO:0000256" key="3">
    <source>
        <dbReference type="ARBA" id="ARBA00022448"/>
    </source>
</evidence>
<organism evidence="9 10">
    <name type="scientific">Aminipila terrae</name>
    <dbReference type="NCBI Taxonomy" id="2697030"/>
    <lineage>
        <taxon>Bacteria</taxon>
        <taxon>Bacillati</taxon>
        <taxon>Bacillota</taxon>
        <taxon>Clostridia</taxon>
        <taxon>Peptostreptococcales</taxon>
        <taxon>Anaerovoracaceae</taxon>
        <taxon>Aminipila</taxon>
    </lineage>
</organism>
<feature type="transmembrane region" description="Helical" evidence="8">
    <location>
        <begin position="309"/>
        <end position="333"/>
    </location>
</feature>
<dbReference type="PROSITE" id="PS00873">
    <property type="entry name" value="NA_ALANINE_SYMP"/>
    <property type="match status" value="1"/>
</dbReference>
<keyword evidence="5 8" id="KW-0812">Transmembrane</keyword>
<evidence type="ECO:0000256" key="6">
    <source>
        <dbReference type="ARBA" id="ARBA00022989"/>
    </source>
</evidence>